<dbReference type="RefSeq" id="WP_285231042.1">
    <property type="nucleotide sequence ID" value="NZ_CP116346.1"/>
</dbReference>
<dbReference type="EMBL" id="CP116346">
    <property type="protein sequence ID" value="WIT09972.1"/>
    <property type="molecule type" value="Genomic_DNA"/>
</dbReference>
<dbReference type="KEGG" id="pais:PFX98_13610"/>
<gene>
    <name evidence="2" type="ORF">PFX98_13610</name>
</gene>
<organism evidence="2 3">
    <name type="scientific">Paucibacter sediminis</name>
    <dbReference type="NCBI Taxonomy" id="3019553"/>
    <lineage>
        <taxon>Bacteria</taxon>
        <taxon>Pseudomonadati</taxon>
        <taxon>Pseudomonadota</taxon>
        <taxon>Betaproteobacteria</taxon>
        <taxon>Burkholderiales</taxon>
        <taxon>Sphaerotilaceae</taxon>
        <taxon>Roseateles</taxon>
    </lineage>
</organism>
<dbReference type="Proteomes" id="UP001177769">
    <property type="component" value="Chromosome"/>
</dbReference>
<reference evidence="2" key="1">
    <citation type="submission" date="2023-01" db="EMBL/GenBank/DDBJ databases">
        <title>Whole genome sequence of Paucibacter sp. S2-9 isolated from pond sediment.</title>
        <authorList>
            <person name="Jung J.Y."/>
        </authorList>
    </citation>
    <scope>NUCLEOTIDE SEQUENCE</scope>
    <source>
        <strain evidence="2">S2-9</strain>
    </source>
</reference>
<evidence type="ECO:0000256" key="1">
    <source>
        <dbReference type="SAM" id="MobiDB-lite"/>
    </source>
</evidence>
<keyword evidence="3" id="KW-1185">Reference proteome</keyword>
<evidence type="ECO:0000313" key="3">
    <source>
        <dbReference type="Proteomes" id="UP001177769"/>
    </source>
</evidence>
<feature type="region of interest" description="Disordered" evidence="1">
    <location>
        <begin position="1"/>
        <end position="28"/>
    </location>
</feature>
<feature type="region of interest" description="Disordered" evidence="1">
    <location>
        <begin position="353"/>
        <end position="399"/>
    </location>
</feature>
<protein>
    <submittedName>
        <fullName evidence="2">Uncharacterized protein</fullName>
    </submittedName>
</protein>
<sequence length="399" mass="42547">MRNFLSQARPSPSPERSPSLRREGLNRPAGARARAPVLLARSLLRHRAFSLGGLPVADRVGALQAQLLAWQPFVDSLVLVDLHGEQAQAYALPRELVSSAGLRPELLWPESLCHTALTDGLHLLQCMEGVEGQYWQGGVLLASRWWAAAPSLEDWQAFARQSRAPASSHAAAALPEVQALPWQRPLRQPRPAEQLGRAAAGQERLLVGAGALLLLVFSSMTARAAWDAYQAREQAQSTVAQLRQDVTPLLAARDKALAAADQSAALLAQLRAPQPLEVLEELGRLLPKGSTVKEFDLNQLTVRVALELPAEVSRAQVITGLESGAWFTQISEVKDGGGGGGARSGISLEMKLAAAQPPARQQQQGADAGLSRGAADMPAPPPGIDVQVPTPKQPGAKKT</sequence>
<accession>A0AA95N7T8</accession>
<proteinExistence type="predicted"/>
<feature type="compositionally biased region" description="Low complexity" evidence="1">
    <location>
        <begin position="353"/>
        <end position="369"/>
    </location>
</feature>
<name>A0AA95N7T8_9BURK</name>
<evidence type="ECO:0000313" key="2">
    <source>
        <dbReference type="EMBL" id="WIT09972.1"/>
    </source>
</evidence>
<dbReference type="AlphaFoldDB" id="A0AA95N7T8"/>